<reference evidence="1" key="1">
    <citation type="submission" date="2016-12" db="EMBL/GenBank/DDBJ databases">
        <title>The genomes of Aspergillus section Nigri reveals drivers in fungal speciation.</title>
        <authorList>
            <consortium name="DOE Joint Genome Institute"/>
            <person name="Vesth T.C."/>
            <person name="Nybo J."/>
            <person name="Theobald S."/>
            <person name="Brandl J."/>
            <person name="Frisvad J.C."/>
            <person name="Nielsen K.F."/>
            <person name="Lyhne E.K."/>
            <person name="Kogle M.E."/>
            <person name="Kuo A."/>
            <person name="Riley R."/>
            <person name="Clum A."/>
            <person name="Nolan M."/>
            <person name="Lipzen A."/>
            <person name="Salamov A."/>
            <person name="Henrissat B."/>
            <person name="Wiebenga A."/>
            <person name="De Vries R.P."/>
            <person name="Grigoriev I.V."/>
            <person name="Mortensen U.H."/>
            <person name="Andersen M.R."/>
            <person name="Baker S.E."/>
        </authorList>
    </citation>
    <scope>NUCLEOTIDE SEQUENCE [LARGE SCALE GENOMIC DNA]</scope>
    <source>
        <strain evidence="1">CBS 113365</strain>
    </source>
</reference>
<dbReference type="OrthoDB" id="10543467at2759"/>
<evidence type="ECO:0000313" key="2">
    <source>
        <dbReference type="Proteomes" id="UP000248405"/>
    </source>
</evidence>
<protein>
    <submittedName>
        <fullName evidence="1">Uncharacterized protein</fullName>
    </submittedName>
</protein>
<organism evidence="1 2">
    <name type="scientific">Aspergillus vadensis (strain CBS 113365 / IMI 142717 / IBT 24658)</name>
    <dbReference type="NCBI Taxonomy" id="1448311"/>
    <lineage>
        <taxon>Eukaryota</taxon>
        <taxon>Fungi</taxon>
        <taxon>Dikarya</taxon>
        <taxon>Ascomycota</taxon>
        <taxon>Pezizomycotina</taxon>
        <taxon>Eurotiomycetes</taxon>
        <taxon>Eurotiomycetidae</taxon>
        <taxon>Eurotiales</taxon>
        <taxon>Aspergillaceae</taxon>
        <taxon>Aspergillus</taxon>
        <taxon>Aspergillus subgen. Circumdati</taxon>
    </lineage>
</organism>
<gene>
    <name evidence="1" type="ORF">BO88DRAFT_220680</name>
</gene>
<proteinExistence type="predicted"/>
<dbReference type="RefSeq" id="XP_025557156.1">
    <property type="nucleotide sequence ID" value="XM_025702000.1"/>
</dbReference>
<accession>A0A319C3A9</accession>
<evidence type="ECO:0000313" key="1">
    <source>
        <dbReference type="EMBL" id="PYH63362.1"/>
    </source>
</evidence>
<dbReference type="EMBL" id="KZ821655">
    <property type="protein sequence ID" value="PYH63362.1"/>
    <property type="molecule type" value="Genomic_DNA"/>
</dbReference>
<dbReference type="AlphaFoldDB" id="A0A319C3A9"/>
<sequence length="153" mass="16948">MLVKPCTWDNALPAMALNDLLNCDPSGPLRRSIPPAKTVATQLRILLSPAFLLQKCCLLRSFQQLRSWDGASHWFRAAAMVAPLAIHIDELYISASLPVKDATFAGTGGSWMRPPVPAGGAIFELRLEVFRSLQMPFPPPPYFLTGRTFDHCR</sequence>
<dbReference type="GeneID" id="37206592"/>
<keyword evidence="2" id="KW-1185">Reference proteome</keyword>
<name>A0A319C3A9_ASPVC</name>
<dbReference type="Proteomes" id="UP000248405">
    <property type="component" value="Unassembled WGS sequence"/>
</dbReference>